<reference evidence="2 3" key="1">
    <citation type="submission" date="2021-02" db="EMBL/GenBank/DDBJ databases">
        <title>Streptomyces spirodelae sp. nov., isolated from duckweed.</title>
        <authorList>
            <person name="Saimee Y."/>
            <person name="Duangmal K."/>
        </authorList>
    </citation>
    <scope>NUCLEOTIDE SEQUENCE [LARGE SCALE GENOMIC DNA]</scope>
    <source>
        <strain evidence="2 3">DSM 42105</strain>
    </source>
</reference>
<keyword evidence="3" id="KW-1185">Reference proteome</keyword>
<dbReference type="Proteomes" id="UP000721954">
    <property type="component" value="Unassembled WGS sequence"/>
</dbReference>
<name>A0ABS3XSI2_9ACTN</name>
<proteinExistence type="predicted"/>
<evidence type="ECO:0000259" key="1">
    <source>
        <dbReference type="SMART" id="SM00833"/>
    </source>
</evidence>
<dbReference type="GeneID" id="96264049"/>
<comment type="caution">
    <text evidence="2">The sequence shown here is derived from an EMBL/GenBank/DDBJ whole genome shotgun (WGS) entry which is preliminary data.</text>
</comment>
<dbReference type="EMBL" id="JAFFZM010000004">
    <property type="protein sequence ID" value="MBO8198265.1"/>
    <property type="molecule type" value="Genomic_DNA"/>
</dbReference>
<gene>
    <name evidence="2" type="ORF">JW613_08095</name>
</gene>
<dbReference type="InterPro" id="IPR011629">
    <property type="entry name" value="CobW-like_C"/>
</dbReference>
<accession>A0ABS3XSI2</accession>
<dbReference type="InterPro" id="IPR051927">
    <property type="entry name" value="Zn_Chap_cDPG_Synth"/>
</dbReference>
<dbReference type="SMART" id="SM00833">
    <property type="entry name" value="CobW_C"/>
    <property type="match status" value="1"/>
</dbReference>
<dbReference type="PANTHER" id="PTHR43603">
    <property type="entry name" value="COBW DOMAIN-CONTAINING PROTEIN DDB_G0274527"/>
    <property type="match status" value="1"/>
</dbReference>
<protein>
    <submittedName>
        <fullName evidence="2">GTP-binding protein</fullName>
    </submittedName>
</protein>
<evidence type="ECO:0000313" key="2">
    <source>
        <dbReference type="EMBL" id="MBO8198265.1"/>
    </source>
</evidence>
<dbReference type="PANTHER" id="PTHR43603:SF1">
    <property type="entry name" value="ZINC-REGULATED GTPASE METALLOPROTEIN ACTIVATOR 1"/>
    <property type="match status" value="1"/>
</dbReference>
<evidence type="ECO:0000313" key="3">
    <source>
        <dbReference type="Proteomes" id="UP000721954"/>
    </source>
</evidence>
<dbReference type="SUPFAM" id="SSF90002">
    <property type="entry name" value="Hypothetical protein YjiA, C-terminal domain"/>
    <property type="match status" value="1"/>
</dbReference>
<dbReference type="RefSeq" id="WP_209210024.1">
    <property type="nucleotide sequence ID" value="NZ_JAFFZM010000004.1"/>
</dbReference>
<sequence>MTRPPGRILLSVVSGNCPQARGLLVDQVLDASPNALVLSVSLHNGPDTYPVVQRLSRSADPRMPHAAHHGVTGAPAVVVRQDLLSIGRATHRPSVVVLALPEELDTLPFLLELWRDQLGAGSLGDHYTPGPVLAGVDPSSFLADIGCVHRAVHRWNGWRADAPVTRAEAAAAQVETADTVVLHSPAGTRTGLASGVASLVQLLNSRAQVVTHDGEAPARLTAAALRPISYDPQEAWRARLDPVTVPHMPHDSTHGVGSVLWRARHPLHPGRLADALAVVLLGVVRGHGHLWLANQPDSVVTWRSAGAHLQLRESGPWLEADAPQLWEAASAQRRTLASWYWDDYFGERRNEITLTGVDLDAARILEALDAALLSDEELAQGRDRWLGLADPFFAGDDS</sequence>
<organism evidence="2 3">
    <name type="scientific">Streptomyces smyrnaeus</name>
    <dbReference type="NCBI Taxonomy" id="1387713"/>
    <lineage>
        <taxon>Bacteria</taxon>
        <taxon>Bacillati</taxon>
        <taxon>Actinomycetota</taxon>
        <taxon>Actinomycetes</taxon>
        <taxon>Kitasatosporales</taxon>
        <taxon>Streptomycetaceae</taxon>
        <taxon>Streptomyces</taxon>
    </lineage>
</organism>
<feature type="domain" description="CobW C-terminal" evidence="1">
    <location>
        <begin position="256"/>
        <end position="372"/>
    </location>
</feature>
<dbReference type="Pfam" id="PF07683">
    <property type="entry name" value="CobW_C"/>
    <property type="match status" value="1"/>
</dbReference>